<name>T1EXJ8_HELRO</name>
<gene>
    <name evidence="3" type="primary">20201298</name>
    <name evidence="2" type="ORF">HELRODRAFT_165995</name>
</gene>
<dbReference type="EnsemblMetazoa" id="HelroT165995">
    <property type="protein sequence ID" value="HelroP165995"/>
    <property type="gene ID" value="HelroG165995"/>
</dbReference>
<evidence type="ECO:0000313" key="3">
    <source>
        <dbReference type="EnsemblMetazoa" id="HelroP165995"/>
    </source>
</evidence>
<keyword evidence="4" id="KW-1185">Reference proteome</keyword>
<dbReference type="EMBL" id="KB097753">
    <property type="protein sequence ID" value="ESN90336.1"/>
    <property type="molecule type" value="Genomic_DNA"/>
</dbReference>
<reference evidence="4" key="1">
    <citation type="submission" date="2012-12" db="EMBL/GenBank/DDBJ databases">
        <authorList>
            <person name="Hellsten U."/>
            <person name="Grimwood J."/>
            <person name="Chapman J.A."/>
            <person name="Shapiro H."/>
            <person name="Aerts A."/>
            <person name="Otillar R.P."/>
            <person name="Terry A.Y."/>
            <person name="Boore J.L."/>
            <person name="Simakov O."/>
            <person name="Marletaz F."/>
            <person name="Cho S.-J."/>
            <person name="Edsinger-Gonzales E."/>
            <person name="Havlak P."/>
            <person name="Kuo D.-H."/>
            <person name="Larsson T."/>
            <person name="Lv J."/>
            <person name="Arendt D."/>
            <person name="Savage R."/>
            <person name="Osoegawa K."/>
            <person name="de Jong P."/>
            <person name="Lindberg D.R."/>
            <person name="Seaver E.C."/>
            <person name="Weisblat D.A."/>
            <person name="Putnam N.H."/>
            <person name="Grigoriev I.V."/>
            <person name="Rokhsar D.S."/>
        </authorList>
    </citation>
    <scope>NUCLEOTIDE SEQUENCE</scope>
</reference>
<sequence length="718" mass="79429">MHLSERSRPVLKSTSRTKTNYLARTRSLATSSATTTTTSALFTLPATRDLTAPNSSSAKTSSTPTLTNLTIINLKKPEETLTKFTSLSTTASEVFRTTTSTSNVFPSSSAVDVKLATNALVSTSSIDAVYTSIDIFLKSTHMKTLLPSITTKNNQQPATTTAISESATTAATSVTTTVTSTSTYSVPNYMKATEVSRMRESYTRSIFEKSLNKKRTMDSTAKFKGINQDNKSIYVFQEETNLPKPDHAGHASQNMCHTRGEDDFDNNEYVINAVKKSAKSNIDKNNNHIYYENNDNNSTKDYFDCDRDTFLAKPINELLQDNKQVCQKPTNVLILTSATTLSKTTSTITTSATTKSTNRISNVVPHLQSDQVSNSDELRPLDGDSNIQQQQPTKTSSSPSSSPALPPAAQRKESKHHHTIMNYKTFGHIICNDYNNFEGSKNKNVVVQRPNNHVPHYSNLTNTTASLFPRLANNNLKLNVKRNKLSSSLSTSLSSLSTQWKTVKKNKTFSDSVNLIYDNKQTVNVASLMNRSTDTSTPSTTTVCTTTDTIGNKFCFEAADRTDHIPYIHEKSNVDKKPSRLQDKNFFHFTEGASTTVRSARSVAFLDHQRLPSLTSPTTPSKFRLKSDQRNLTRSSFLSCSLNNLTTSQVNASTKKNHPYPFSSKTFRRQLSVCSFAKAPTAVPHASSPDCFSNVTAIKLPSIIEGFVVHIKKFKFFI</sequence>
<dbReference type="HOGENOM" id="CLU_385090_0_0_1"/>
<feature type="compositionally biased region" description="Low complexity" evidence="1">
    <location>
        <begin position="344"/>
        <end position="357"/>
    </location>
</feature>
<dbReference type="InParanoid" id="T1EXJ8"/>
<evidence type="ECO:0000313" key="4">
    <source>
        <dbReference type="Proteomes" id="UP000015101"/>
    </source>
</evidence>
<reference evidence="2 4" key="2">
    <citation type="journal article" date="2013" name="Nature">
        <title>Insights into bilaterian evolution from three spiralian genomes.</title>
        <authorList>
            <person name="Simakov O."/>
            <person name="Marletaz F."/>
            <person name="Cho S.J."/>
            <person name="Edsinger-Gonzales E."/>
            <person name="Havlak P."/>
            <person name="Hellsten U."/>
            <person name="Kuo D.H."/>
            <person name="Larsson T."/>
            <person name="Lv J."/>
            <person name="Arendt D."/>
            <person name="Savage R."/>
            <person name="Osoegawa K."/>
            <person name="de Jong P."/>
            <person name="Grimwood J."/>
            <person name="Chapman J.A."/>
            <person name="Shapiro H."/>
            <person name="Aerts A."/>
            <person name="Otillar R.P."/>
            <person name="Terry A.Y."/>
            <person name="Boore J.L."/>
            <person name="Grigoriev I.V."/>
            <person name="Lindberg D.R."/>
            <person name="Seaver E.C."/>
            <person name="Weisblat D.A."/>
            <person name="Putnam N.H."/>
            <person name="Rokhsar D.S."/>
        </authorList>
    </citation>
    <scope>NUCLEOTIDE SEQUENCE</scope>
</reference>
<organism evidence="3 4">
    <name type="scientific">Helobdella robusta</name>
    <name type="common">Californian leech</name>
    <dbReference type="NCBI Taxonomy" id="6412"/>
    <lineage>
        <taxon>Eukaryota</taxon>
        <taxon>Metazoa</taxon>
        <taxon>Spiralia</taxon>
        <taxon>Lophotrochozoa</taxon>
        <taxon>Annelida</taxon>
        <taxon>Clitellata</taxon>
        <taxon>Hirudinea</taxon>
        <taxon>Rhynchobdellida</taxon>
        <taxon>Glossiphoniidae</taxon>
        <taxon>Helobdella</taxon>
    </lineage>
</organism>
<evidence type="ECO:0000256" key="1">
    <source>
        <dbReference type="SAM" id="MobiDB-lite"/>
    </source>
</evidence>
<proteinExistence type="predicted"/>
<dbReference type="EMBL" id="AMQM01002232">
    <property type="status" value="NOT_ANNOTATED_CDS"/>
    <property type="molecule type" value="Genomic_DNA"/>
</dbReference>
<feature type="compositionally biased region" description="Low complexity" evidence="1">
    <location>
        <begin position="388"/>
        <end position="409"/>
    </location>
</feature>
<reference evidence="3" key="3">
    <citation type="submission" date="2015-06" db="UniProtKB">
        <authorList>
            <consortium name="EnsemblMetazoa"/>
        </authorList>
    </citation>
    <scope>IDENTIFICATION</scope>
</reference>
<evidence type="ECO:0000313" key="2">
    <source>
        <dbReference type="EMBL" id="ESN90336.1"/>
    </source>
</evidence>
<dbReference type="Proteomes" id="UP000015101">
    <property type="component" value="Unassembled WGS sequence"/>
</dbReference>
<feature type="region of interest" description="Disordered" evidence="1">
    <location>
        <begin position="344"/>
        <end position="416"/>
    </location>
</feature>
<protein>
    <submittedName>
        <fullName evidence="2 3">Uncharacterized protein</fullName>
    </submittedName>
</protein>
<dbReference type="GeneID" id="20201298"/>
<dbReference type="RefSeq" id="XP_009031285.1">
    <property type="nucleotide sequence ID" value="XM_009033037.1"/>
</dbReference>
<dbReference type="KEGG" id="hro:HELRODRAFT_165995"/>
<accession>T1EXJ8</accession>
<dbReference type="AlphaFoldDB" id="T1EXJ8"/>
<dbReference type="CTD" id="20201298"/>